<dbReference type="PANTHER" id="PTHR43027">
    <property type="entry name" value="DOXORUBICIN RESISTANCE ABC TRANSPORTER PERMEASE PROTEIN DRRC-RELATED"/>
    <property type="match status" value="1"/>
</dbReference>
<dbReference type="PANTHER" id="PTHR43027:SF2">
    <property type="entry name" value="TRANSPORT PERMEASE PROTEIN"/>
    <property type="match status" value="1"/>
</dbReference>
<dbReference type="InterPro" id="IPR052902">
    <property type="entry name" value="ABC-2_transporter"/>
</dbReference>
<evidence type="ECO:0000256" key="4">
    <source>
        <dbReference type="ARBA" id="ARBA00023136"/>
    </source>
</evidence>
<feature type="transmembrane region" description="Helical" evidence="5">
    <location>
        <begin position="164"/>
        <end position="184"/>
    </location>
</feature>
<comment type="subcellular location">
    <subcellularLocation>
        <location evidence="1">Membrane</location>
        <topology evidence="1">Multi-pass membrane protein</topology>
    </subcellularLocation>
</comment>
<evidence type="ECO:0000259" key="6">
    <source>
        <dbReference type="PROSITE" id="PS51012"/>
    </source>
</evidence>
<keyword evidence="4 5" id="KW-0472">Membrane</keyword>
<keyword evidence="2 5" id="KW-0812">Transmembrane</keyword>
<feature type="transmembrane region" description="Helical" evidence="5">
    <location>
        <begin position="326"/>
        <end position="348"/>
    </location>
</feature>
<feature type="transmembrane region" description="Helical" evidence="5">
    <location>
        <begin position="205"/>
        <end position="230"/>
    </location>
</feature>
<dbReference type="STRING" id="1193518.BN13_1350013"/>
<evidence type="ECO:0000256" key="1">
    <source>
        <dbReference type="ARBA" id="ARBA00004141"/>
    </source>
</evidence>
<dbReference type="Proteomes" id="UP000035720">
    <property type="component" value="Unassembled WGS sequence"/>
</dbReference>
<protein>
    <submittedName>
        <fullName evidence="7">ABC-2 type transporter</fullName>
    </submittedName>
</protein>
<dbReference type="RefSeq" id="WP_048548218.1">
    <property type="nucleotide sequence ID" value="NZ_HF571038.1"/>
</dbReference>
<dbReference type="InterPro" id="IPR013525">
    <property type="entry name" value="ABC2_TM"/>
</dbReference>
<dbReference type="OrthoDB" id="9778589at2"/>
<feature type="transmembrane region" description="Helical" evidence="5">
    <location>
        <begin position="236"/>
        <end position="259"/>
    </location>
</feature>
<gene>
    <name evidence="7" type="ORF">BN13_1350013</name>
</gene>
<evidence type="ECO:0000313" key="7">
    <source>
        <dbReference type="EMBL" id="CCI51976.1"/>
    </source>
</evidence>
<evidence type="ECO:0000256" key="3">
    <source>
        <dbReference type="ARBA" id="ARBA00022989"/>
    </source>
</evidence>
<dbReference type="Pfam" id="PF12698">
    <property type="entry name" value="ABC2_membrane_3"/>
    <property type="match status" value="1"/>
</dbReference>
<dbReference type="EMBL" id="CAJC01000041">
    <property type="protein sequence ID" value="CCI51976.1"/>
    <property type="molecule type" value="Genomic_DNA"/>
</dbReference>
<feature type="transmembrane region" description="Helical" evidence="5">
    <location>
        <begin position="21"/>
        <end position="40"/>
    </location>
</feature>
<accession>A0A077M451</accession>
<keyword evidence="3 5" id="KW-1133">Transmembrane helix</keyword>
<keyword evidence="8" id="KW-1185">Reference proteome</keyword>
<comment type="caution">
    <text evidence="7">The sequence shown here is derived from an EMBL/GenBank/DDBJ whole genome shotgun (WGS) entry which is preliminary data.</text>
</comment>
<dbReference type="GO" id="GO:0016020">
    <property type="term" value="C:membrane"/>
    <property type="evidence" value="ECO:0007669"/>
    <property type="project" value="UniProtKB-SubCell"/>
</dbReference>
<organism evidence="7 8">
    <name type="scientific">Nostocoides jenkinsii Ben 74</name>
    <dbReference type="NCBI Taxonomy" id="1193518"/>
    <lineage>
        <taxon>Bacteria</taxon>
        <taxon>Bacillati</taxon>
        <taxon>Actinomycetota</taxon>
        <taxon>Actinomycetes</taxon>
        <taxon>Micrococcales</taxon>
        <taxon>Intrasporangiaceae</taxon>
        <taxon>Nostocoides</taxon>
    </lineage>
</organism>
<evidence type="ECO:0000256" key="5">
    <source>
        <dbReference type="SAM" id="Phobius"/>
    </source>
</evidence>
<proteinExistence type="predicted"/>
<dbReference type="GO" id="GO:0140359">
    <property type="term" value="F:ABC-type transporter activity"/>
    <property type="evidence" value="ECO:0007669"/>
    <property type="project" value="InterPro"/>
</dbReference>
<name>A0A077M451_9MICO</name>
<feature type="domain" description="ABC transmembrane type-2" evidence="6">
    <location>
        <begin position="124"/>
        <end position="351"/>
    </location>
</feature>
<sequence>MNGFMALARAQWKGFWRDKQNWFWLMAFPLMFLLLFGFLLRDAGASKNTLTQIGSVAIIDQLPPEAKTQFDNLFDVTKTTDAAAAVESVRKGDVDAAVEQRGNEVILHYSQADQVNAARVQGTLGAFVDAANVAISGKPPTFTLDAVAAEDNSLKPIQFIAPGLLGWAVAMGATFNAAMPFVTWRTNKLLRRIRLTPVRTESLVASRLLVSVAVALVQMVVFLAVGVGLFDLKLSGSWWMAIPLLVCATLAFMAIGLIAGAISRTAEAASGIANVIILPMAFLSGSFIPLDQAPPWLQTISKFLPLGQLNEGLLDTMVRGEGPGSAMMPMAALLGFAVVFGLIAARLFRWED</sequence>
<dbReference type="InterPro" id="IPR047817">
    <property type="entry name" value="ABC2_TM_bact-type"/>
</dbReference>
<feature type="transmembrane region" description="Helical" evidence="5">
    <location>
        <begin position="271"/>
        <end position="290"/>
    </location>
</feature>
<evidence type="ECO:0000313" key="8">
    <source>
        <dbReference type="Proteomes" id="UP000035720"/>
    </source>
</evidence>
<dbReference type="PROSITE" id="PS51012">
    <property type="entry name" value="ABC_TM2"/>
    <property type="match status" value="1"/>
</dbReference>
<dbReference type="AlphaFoldDB" id="A0A077M451"/>
<evidence type="ECO:0000256" key="2">
    <source>
        <dbReference type="ARBA" id="ARBA00022692"/>
    </source>
</evidence>
<reference evidence="7 8" key="1">
    <citation type="journal article" date="2013" name="ISME J.">
        <title>A metabolic model for members of the genus Tetrasphaera involved in enhanced biological phosphorus removal.</title>
        <authorList>
            <person name="Kristiansen R."/>
            <person name="Nguyen H.T.T."/>
            <person name="Saunders A.M."/>
            <person name="Nielsen J.L."/>
            <person name="Wimmer R."/>
            <person name="Le V.Q."/>
            <person name="McIlroy S.J."/>
            <person name="Petrovski S."/>
            <person name="Seviour R.J."/>
            <person name="Calteau A."/>
            <person name="Nielsen K.L."/>
            <person name="Nielsen P.H."/>
        </authorList>
    </citation>
    <scope>NUCLEOTIDE SEQUENCE [LARGE SCALE GENOMIC DNA]</scope>
    <source>
        <strain evidence="7 8">Ben 74</strain>
    </source>
</reference>